<evidence type="ECO:0000313" key="2">
    <source>
        <dbReference type="Proteomes" id="UP000008311"/>
    </source>
</evidence>
<dbReference type="InParanoid" id="B9SS76"/>
<organism evidence="1 2">
    <name type="scientific">Ricinus communis</name>
    <name type="common">Castor bean</name>
    <dbReference type="NCBI Taxonomy" id="3988"/>
    <lineage>
        <taxon>Eukaryota</taxon>
        <taxon>Viridiplantae</taxon>
        <taxon>Streptophyta</taxon>
        <taxon>Embryophyta</taxon>
        <taxon>Tracheophyta</taxon>
        <taxon>Spermatophyta</taxon>
        <taxon>Magnoliopsida</taxon>
        <taxon>eudicotyledons</taxon>
        <taxon>Gunneridae</taxon>
        <taxon>Pentapetalae</taxon>
        <taxon>rosids</taxon>
        <taxon>fabids</taxon>
        <taxon>Malpighiales</taxon>
        <taxon>Euphorbiaceae</taxon>
        <taxon>Acalyphoideae</taxon>
        <taxon>Acalypheae</taxon>
        <taxon>Ricinus</taxon>
    </lineage>
</organism>
<dbReference type="AlphaFoldDB" id="B9SS76"/>
<evidence type="ECO:0000313" key="1">
    <source>
        <dbReference type="EMBL" id="EEF33519.1"/>
    </source>
</evidence>
<protein>
    <submittedName>
        <fullName evidence="1">Uncharacterized protein</fullName>
    </submittedName>
</protein>
<gene>
    <name evidence="1" type="ORF">RCOM_0618620</name>
</gene>
<keyword evidence="2" id="KW-1185">Reference proteome</keyword>
<proteinExistence type="predicted"/>
<name>B9SS76_RICCO</name>
<dbReference type="Proteomes" id="UP000008311">
    <property type="component" value="Unassembled WGS sequence"/>
</dbReference>
<accession>B9SS76</accession>
<sequence length="69" mass="8054">MERNFHSISYEGAALWKSNLAPFMIIEFTALSEGWCKLVGVLAIGVPKHWNSVWRHRDFTVVCVCKYFY</sequence>
<reference evidence="2" key="1">
    <citation type="journal article" date="2010" name="Nat. Biotechnol.">
        <title>Draft genome sequence of the oilseed species Ricinus communis.</title>
        <authorList>
            <person name="Chan A.P."/>
            <person name="Crabtree J."/>
            <person name="Zhao Q."/>
            <person name="Lorenzi H."/>
            <person name="Orvis J."/>
            <person name="Puiu D."/>
            <person name="Melake-Berhan A."/>
            <person name="Jones K.M."/>
            <person name="Redman J."/>
            <person name="Chen G."/>
            <person name="Cahoon E.B."/>
            <person name="Gedil M."/>
            <person name="Stanke M."/>
            <person name="Haas B.J."/>
            <person name="Wortman J.R."/>
            <person name="Fraser-Liggett C.M."/>
            <person name="Ravel J."/>
            <person name="Rabinowicz P.D."/>
        </authorList>
    </citation>
    <scope>NUCLEOTIDE SEQUENCE [LARGE SCALE GENOMIC DNA]</scope>
    <source>
        <strain evidence="2">cv. Hale</strain>
    </source>
</reference>
<dbReference type="EMBL" id="EQ974109">
    <property type="protein sequence ID" value="EEF33519.1"/>
    <property type="molecule type" value="Genomic_DNA"/>
</dbReference>